<dbReference type="EMBL" id="MU167209">
    <property type="protein sequence ID" value="KAG0152082.1"/>
    <property type="molecule type" value="Genomic_DNA"/>
</dbReference>
<feature type="domain" description="Biotin-protein ligase N-terminal" evidence="2">
    <location>
        <begin position="1"/>
        <end position="97"/>
    </location>
</feature>
<dbReference type="AlphaFoldDB" id="A0A9P6NUX9"/>
<dbReference type="InterPro" id="IPR019197">
    <property type="entry name" value="Biotin-prot_ligase_N"/>
</dbReference>
<dbReference type="Pfam" id="PF09825">
    <property type="entry name" value="BPL_N"/>
    <property type="match status" value="1"/>
</dbReference>
<keyword evidence="4" id="KW-1185">Reference proteome</keyword>
<dbReference type="Proteomes" id="UP000886653">
    <property type="component" value="Unassembled WGS sequence"/>
</dbReference>
<dbReference type="InterPro" id="IPR045864">
    <property type="entry name" value="aa-tRNA-synth_II/BPL/LPL"/>
</dbReference>
<evidence type="ECO:0000259" key="2">
    <source>
        <dbReference type="Pfam" id="PF09825"/>
    </source>
</evidence>
<dbReference type="OrthoDB" id="10250105at2759"/>
<organism evidence="3 4">
    <name type="scientific">Cronartium quercuum f. sp. fusiforme G11</name>
    <dbReference type="NCBI Taxonomy" id="708437"/>
    <lineage>
        <taxon>Eukaryota</taxon>
        <taxon>Fungi</taxon>
        <taxon>Dikarya</taxon>
        <taxon>Basidiomycota</taxon>
        <taxon>Pucciniomycotina</taxon>
        <taxon>Pucciniomycetes</taxon>
        <taxon>Pucciniales</taxon>
        <taxon>Coleosporiaceae</taxon>
        <taxon>Cronartium</taxon>
    </lineage>
</organism>
<comment type="caution">
    <text evidence="3">The sequence shown here is derived from an EMBL/GenBank/DDBJ whole genome shotgun (WGS) entry which is preliminary data.</text>
</comment>
<accession>A0A9P6NUX9</accession>
<evidence type="ECO:0000259" key="1">
    <source>
        <dbReference type="Pfam" id="PF03099"/>
    </source>
</evidence>
<sequence length="517" mass="57680">MNVLVYSGPGIPSTTVNGTQKILKQLLSNAYDVLLAPPQMVLKQPWMDSSSLFVIPGRNRQDIVEGLGPSDIDRIRHWVFGGGLYLGLGQGAQFATSPPLSSTQDLHQWMSLCSVPLNGLEPEPDDSLTEKEKQRWRISTEQASWEDHWTSALNDNLARYENESKSLASAVRCPFGQGQAILLGFELHSDSSTCPLISQPQNGMHDQHTEWMRHLLSSMGLKVSRVANKLTLSSTPQFLLSQDPNKLHRVATQLKTLFGSEQVLLDTQDRFRLHANQSQLSHFSLESDKESRHLVIVSDHSSWPSLAPSFDWSAYYQAWSRFSSDTGTWPEPNMGDVILCAEIVTSTQSLLENHFSLLLKLDKSQGSGVVLLQYLFGLAVVESIRSRPGNEDLPIRLKWPNDLNGSLNPKHDSEDVKNYRKLGGILVNGSFNLHECVMIIAPYKNFDLIMKLILNLLSRDQIVTSDESGEKVQIVSITLGHGLLRTKKVFMNSSGNWVEDGTMIDLQPNSGSFDMLS</sequence>
<dbReference type="GO" id="GO:0005737">
    <property type="term" value="C:cytoplasm"/>
    <property type="evidence" value="ECO:0007669"/>
    <property type="project" value="TreeGrafter"/>
</dbReference>
<dbReference type="SUPFAM" id="SSF55681">
    <property type="entry name" value="Class II aaRS and biotin synthetases"/>
    <property type="match status" value="1"/>
</dbReference>
<dbReference type="GO" id="GO:0004077">
    <property type="term" value="F:biotin--[biotin carboxyl-carrier protein] ligase activity"/>
    <property type="evidence" value="ECO:0007669"/>
    <property type="project" value="TreeGrafter"/>
</dbReference>
<name>A0A9P6NUX9_9BASI</name>
<dbReference type="InterPro" id="IPR004143">
    <property type="entry name" value="BPL_LPL_catalytic"/>
</dbReference>
<evidence type="ECO:0000313" key="4">
    <source>
        <dbReference type="Proteomes" id="UP000886653"/>
    </source>
</evidence>
<feature type="domain" description="BPL/LPL catalytic" evidence="1">
    <location>
        <begin position="355"/>
        <end position="431"/>
    </location>
</feature>
<dbReference type="Gene3D" id="3.30.930.10">
    <property type="entry name" value="Bira Bifunctional Protein, Domain 2"/>
    <property type="match status" value="1"/>
</dbReference>
<protein>
    <submittedName>
        <fullName evidence="3">Uncharacterized protein</fullName>
    </submittedName>
</protein>
<dbReference type="PANTHER" id="PTHR12835:SF5">
    <property type="entry name" value="BIOTIN--PROTEIN LIGASE"/>
    <property type="match status" value="1"/>
</dbReference>
<dbReference type="PANTHER" id="PTHR12835">
    <property type="entry name" value="BIOTIN PROTEIN LIGASE"/>
    <property type="match status" value="1"/>
</dbReference>
<proteinExistence type="predicted"/>
<evidence type="ECO:0000313" key="3">
    <source>
        <dbReference type="EMBL" id="KAG0152082.1"/>
    </source>
</evidence>
<reference evidence="3" key="1">
    <citation type="submission" date="2013-11" db="EMBL/GenBank/DDBJ databases">
        <title>Genome sequence of the fusiform rust pathogen reveals effectors for host alternation and coevolution with pine.</title>
        <authorList>
            <consortium name="DOE Joint Genome Institute"/>
            <person name="Smith K."/>
            <person name="Pendleton A."/>
            <person name="Kubisiak T."/>
            <person name="Anderson C."/>
            <person name="Salamov A."/>
            <person name="Aerts A."/>
            <person name="Riley R."/>
            <person name="Clum A."/>
            <person name="Lindquist E."/>
            <person name="Ence D."/>
            <person name="Campbell M."/>
            <person name="Kronenberg Z."/>
            <person name="Feau N."/>
            <person name="Dhillon B."/>
            <person name="Hamelin R."/>
            <person name="Burleigh J."/>
            <person name="Smith J."/>
            <person name="Yandell M."/>
            <person name="Nelson C."/>
            <person name="Grigoriev I."/>
            <person name="Davis J."/>
        </authorList>
    </citation>
    <scope>NUCLEOTIDE SEQUENCE</scope>
    <source>
        <strain evidence="3">G11</strain>
    </source>
</reference>
<dbReference type="Pfam" id="PF03099">
    <property type="entry name" value="BPL_LplA_LipB"/>
    <property type="match status" value="1"/>
</dbReference>
<gene>
    <name evidence="3" type="ORF">CROQUDRAFT_129560</name>
</gene>